<evidence type="ECO:0000313" key="1">
    <source>
        <dbReference type="EMBL" id="KAK4524310.1"/>
    </source>
</evidence>
<name>A0AAV9IA52_9RHOD</name>
<reference evidence="1 2" key="1">
    <citation type="submission" date="2022-07" db="EMBL/GenBank/DDBJ databases">
        <title>Genome-wide signatures of adaptation to extreme environments.</title>
        <authorList>
            <person name="Cho C.H."/>
            <person name="Yoon H.S."/>
        </authorList>
    </citation>
    <scope>NUCLEOTIDE SEQUENCE [LARGE SCALE GENOMIC DNA]</scope>
    <source>
        <strain evidence="1 2">108.79 E11</strain>
    </source>
</reference>
<protein>
    <submittedName>
        <fullName evidence="1">Uncharacterized protein</fullName>
    </submittedName>
</protein>
<dbReference type="AlphaFoldDB" id="A0AAV9IA52"/>
<proteinExistence type="predicted"/>
<dbReference type="EMBL" id="JANCYU010000022">
    <property type="protein sequence ID" value="KAK4524310.1"/>
    <property type="molecule type" value="Genomic_DNA"/>
</dbReference>
<evidence type="ECO:0000313" key="2">
    <source>
        <dbReference type="Proteomes" id="UP001300502"/>
    </source>
</evidence>
<accession>A0AAV9IA52</accession>
<organism evidence="1 2">
    <name type="scientific">Galdieria yellowstonensis</name>
    <dbReference type="NCBI Taxonomy" id="3028027"/>
    <lineage>
        <taxon>Eukaryota</taxon>
        <taxon>Rhodophyta</taxon>
        <taxon>Bangiophyceae</taxon>
        <taxon>Galdieriales</taxon>
        <taxon>Galdieriaceae</taxon>
        <taxon>Galdieria</taxon>
    </lineage>
</organism>
<keyword evidence="2" id="KW-1185">Reference proteome</keyword>
<gene>
    <name evidence="1" type="ORF">GAYE_SCF02G2209</name>
</gene>
<comment type="caution">
    <text evidence="1">The sequence shown here is derived from an EMBL/GenBank/DDBJ whole genome shotgun (WGS) entry which is preliminary data.</text>
</comment>
<sequence length="119" mass="14027">MYNAGRFSLQITVAGEWRNRYGLYYKRCGFPVLSSTVMTVTWLEGIRGMLGVPFLEVDEARNFRQLSQQLDNTIRIPQRYECLFQQLQGDMSRLGSYLRSYDKMRMEIAENRDPPFILL</sequence>
<dbReference type="Proteomes" id="UP001300502">
    <property type="component" value="Unassembled WGS sequence"/>
</dbReference>